<dbReference type="AlphaFoldDB" id="A0A0C2IBI9"/>
<reference evidence="2 3" key="1">
    <citation type="journal article" date="2014" name="Genome Biol. Evol.">
        <title>The genome of the myxosporean Thelohanellus kitauei shows adaptations to nutrient acquisition within its fish host.</title>
        <authorList>
            <person name="Yang Y."/>
            <person name="Xiong J."/>
            <person name="Zhou Z."/>
            <person name="Huo F."/>
            <person name="Miao W."/>
            <person name="Ran C."/>
            <person name="Liu Y."/>
            <person name="Zhang J."/>
            <person name="Feng J."/>
            <person name="Wang M."/>
            <person name="Wang M."/>
            <person name="Wang L."/>
            <person name="Yao B."/>
        </authorList>
    </citation>
    <scope>NUCLEOTIDE SEQUENCE [LARGE SCALE GENOMIC DNA]</scope>
    <source>
        <strain evidence="2">Wuqing</strain>
    </source>
</reference>
<organism evidence="2 3">
    <name type="scientific">Thelohanellus kitauei</name>
    <name type="common">Myxosporean</name>
    <dbReference type="NCBI Taxonomy" id="669202"/>
    <lineage>
        <taxon>Eukaryota</taxon>
        <taxon>Metazoa</taxon>
        <taxon>Cnidaria</taxon>
        <taxon>Myxozoa</taxon>
        <taxon>Myxosporea</taxon>
        <taxon>Bivalvulida</taxon>
        <taxon>Platysporina</taxon>
        <taxon>Myxobolidae</taxon>
        <taxon>Thelohanellus</taxon>
    </lineage>
</organism>
<comment type="caution">
    <text evidence="2">The sequence shown here is derived from an EMBL/GenBank/DDBJ whole genome shotgun (WGS) entry which is preliminary data.</text>
</comment>
<evidence type="ECO:0000313" key="3">
    <source>
        <dbReference type="Proteomes" id="UP000031668"/>
    </source>
</evidence>
<name>A0A0C2IBI9_THEKT</name>
<feature type="region of interest" description="Disordered" evidence="1">
    <location>
        <begin position="29"/>
        <end position="85"/>
    </location>
</feature>
<evidence type="ECO:0000256" key="1">
    <source>
        <dbReference type="SAM" id="MobiDB-lite"/>
    </source>
</evidence>
<keyword evidence="3" id="KW-1185">Reference proteome</keyword>
<sequence length="104" mass="12457">MIKYNANRKKLAISTHKGVYQQNRLPFGVKSARPSNTEKFKCKNDTWNNRAQEDYQTTTIPEQNNTDQRSIPRRSEGIRRPPKRFESALWRRPKLKKRCVMYRC</sequence>
<proteinExistence type="predicted"/>
<gene>
    <name evidence="2" type="ORF">RF11_12410</name>
</gene>
<feature type="compositionally biased region" description="Basic and acidic residues" evidence="1">
    <location>
        <begin position="73"/>
        <end position="85"/>
    </location>
</feature>
<protein>
    <submittedName>
        <fullName evidence="2">Uncharacterized protein</fullName>
    </submittedName>
</protein>
<evidence type="ECO:0000313" key="2">
    <source>
        <dbReference type="EMBL" id="KII62693.1"/>
    </source>
</evidence>
<dbReference type="Proteomes" id="UP000031668">
    <property type="component" value="Unassembled WGS sequence"/>
</dbReference>
<feature type="compositionally biased region" description="Polar residues" evidence="1">
    <location>
        <begin position="45"/>
        <end position="69"/>
    </location>
</feature>
<accession>A0A0C2IBI9</accession>
<dbReference type="EMBL" id="JWZT01004895">
    <property type="protein sequence ID" value="KII62693.1"/>
    <property type="molecule type" value="Genomic_DNA"/>
</dbReference>